<keyword evidence="1" id="KW-0723">Serine/threonine-protein kinase</keyword>
<name>A0ACB7TW47_DIOAL</name>
<keyword evidence="2" id="KW-1185">Reference proteome</keyword>
<accession>A0ACB7TW47</accession>
<dbReference type="EC" id="2.7.11.1" evidence="1"/>
<protein>
    <submittedName>
        <fullName evidence="1">Non-specific serine/threonine protein kinase protein</fullName>
        <ecNumber evidence="1">2.7.11.1</ecNumber>
    </submittedName>
</protein>
<dbReference type="EMBL" id="CM037030">
    <property type="protein sequence ID" value="KAH7652105.1"/>
    <property type="molecule type" value="Genomic_DNA"/>
</dbReference>
<organism evidence="1 2">
    <name type="scientific">Dioscorea alata</name>
    <name type="common">Purple yam</name>
    <dbReference type="NCBI Taxonomy" id="55571"/>
    <lineage>
        <taxon>Eukaryota</taxon>
        <taxon>Viridiplantae</taxon>
        <taxon>Streptophyta</taxon>
        <taxon>Embryophyta</taxon>
        <taxon>Tracheophyta</taxon>
        <taxon>Spermatophyta</taxon>
        <taxon>Magnoliopsida</taxon>
        <taxon>Liliopsida</taxon>
        <taxon>Dioscoreales</taxon>
        <taxon>Dioscoreaceae</taxon>
        <taxon>Dioscorea</taxon>
    </lineage>
</organism>
<keyword evidence="1" id="KW-0418">Kinase</keyword>
<sequence length="701" mass="76027">MLADKTKKPAHMINPNPPSIPFDLEFPDKPLRYYLAKFRRLRTHSHIQTSNQMAHFRILVVLFAALSYTAAEPTADRAALLDFISKTLHPTKLRWDNTTSACDWTGVTCDANRSSVVALRLPAVGLIGSVPNGTLARLASLRVLSLHSNRLSGPLPPDLSSLFSLRHLYLQDNRFSGDFPPWIPALTRLTRLDLSKNAFDGEIPLGVNNLTRLTGLFLQQNNFSGELPSINIQKLGSFNISKNNLSGSIPESLSRFPVSSFAGNLDLCGVPLPPCSSPVFPSPTPAPSSTSPKSSGKLSTTAVIGISVAAGLVGLLLLLAVFWCCLMRRKRGKRVDRRKPTASLAAGGGVTEGTVASWSSSKDTGSGLGEAAKNRLMFVEGAGYSFDLEDLLRASAEVLGKGSMGTSYKAVLEEGTTVVVKRLKDVAASRKEFETHADMLGRVAEHRNVLPVRAYYYSKDEKLVVYDYLPAGSLSALLHGSKAPGRTPMDWGGRLKVAVAGARGLSHIHNSAKIPHGNVKASNILLRDDPSSAAISDFGLYPFLGSSGLPPSRLVGYRAPEFIQTGRPTFKSDVFSFGVLLLELLTGRSPNHTSFVAEEGVDLPRWVQSIVREEWTAEVFDAELVRGYPGVEEDMVQLLQVAMSCVSTMPDSRPDMSEVVTMIEEILSRSEFVDGLRRHSSDEASTGSPSPAREASLWVEE</sequence>
<evidence type="ECO:0000313" key="2">
    <source>
        <dbReference type="Proteomes" id="UP000827976"/>
    </source>
</evidence>
<keyword evidence="1" id="KW-0808">Transferase</keyword>
<comment type="caution">
    <text evidence="1">The sequence shown here is derived from an EMBL/GenBank/DDBJ whole genome shotgun (WGS) entry which is preliminary data.</text>
</comment>
<evidence type="ECO:0000313" key="1">
    <source>
        <dbReference type="EMBL" id="KAH7652105.1"/>
    </source>
</evidence>
<gene>
    <name evidence="1" type="ORF">IHE45_20G100000</name>
</gene>
<proteinExistence type="predicted"/>
<dbReference type="Proteomes" id="UP000827976">
    <property type="component" value="Chromosome 20"/>
</dbReference>
<reference evidence="2" key="1">
    <citation type="journal article" date="2022" name="Nat. Commun.">
        <title>Chromosome evolution and the genetic basis of agronomically important traits in greater yam.</title>
        <authorList>
            <person name="Bredeson J.V."/>
            <person name="Lyons J.B."/>
            <person name="Oniyinde I.O."/>
            <person name="Okereke N.R."/>
            <person name="Kolade O."/>
            <person name="Nnabue I."/>
            <person name="Nwadili C.O."/>
            <person name="Hribova E."/>
            <person name="Parker M."/>
            <person name="Nwogha J."/>
            <person name="Shu S."/>
            <person name="Carlson J."/>
            <person name="Kariba R."/>
            <person name="Muthemba S."/>
            <person name="Knop K."/>
            <person name="Barton G.J."/>
            <person name="Sherwood A.V."/>
            <person name="Lopez-Montes A."/>
            <person name="Asiedu R."/>
            <person name="Jamnadass R."/>
            <person name="Muchugi A."/>
            <person name="Goodstein D."/>
            <person name="Egesi C.N."/>
            <person name="Featherston J."/>
            <person name="Asfaw A."/>
            <person name="Simpson G.G."/>
            <person name="Dolezel J."/>
            <person name="Hendre P.S."/>
            <person name="Van Deynze A."/>
            <person name="Kumar P.L."/>
            <person name="Obidiegwu J.E."/>
            <person name="Bhattacharjee R."/>
            <person name="Rokhsar D.S."/>
        </authorList>
    </citation>
    <scope>NUCLEOTIDE SEQUENCE [LARGE SCALE GENOMIC DNA]</scope>
    <source>
        <strain evidence="2">cv. TDa95/00328</strain>
    </source>
</reference>